<dbReference type="InterPro" id="IPR009003">
    <property type="entry name" value="Peptidase_S1_PA"/>
</dbReference>
<dbReference type="GO" id="GO:0006508">
    <property type="term" value="P:proteolysis"/>
    <property type="evidence" value="ECO:0007669"/>
    <property type="project" value="InterPro"/>
</dbReference>
<dbReference type="Gene3D" id="2.40.10.10">
    <property type="entry name" value="Trypsin-like serine proteases"/>
    <property type="match status" value="1"/>
</dbReference>
<gene>
    <name evidence="2" type="ORF">HNQ36_003661</name>
</gene>
<reference evidence="2 3" key="1">
    <citation type="submission" date="2020-08" db="EMBL/GenBank/DDBJ databases">
        <title>Genomic Encyclopedia of Type Strains, Phase IV (KMG-IV): sequencing the most valuable type-strain genomes for metagenomic binning, comparative biology and taxonomic classification.</title>
        <authorList>
            <person name="Goeker M."/>
        </authorList>
    </citation>
    <scope>NUCLEOTIDE SEQUENCE [LARGE SCALE GENOMIC DNA]</scope>
    <source>
        <strain evidence="2 3">DSM 17498</strain>
    </source>
</reference>
<evidence type="ECO:0000313" key="3">
    <source>
        <dbReference type="Proteomes" id="UP000521227"/>
    </source>
</evidence>
<evidence type="ECO:0000313" key="2">
    <source>
        <dbReference type="EMBL" id="MBB5053661.1"/>
    </source>
</evidence>
<dbReference type="InterPro" id="IPR043504">
    <property type="entry name" value="Peptidase_S1_PA_chymotrypsin"/>
</dbReference>
<dbReference type="GO" id="GO:0004252">
    <property type="term" value="F:serine-type endopeptidase activity"/>
    <property type="evidence" value="ECO:0007669"/>
    <property type="project" value="InterPro"/>
</dbReference>
<dbReference type="InterPro" id="IPR001254">
    <property type="entry name" value="Trypsin_dom"/>
</dbReference>
<dbReference type="EMBL" id="JACHIJ010000005">
    <property type="protein sequence ID" value="MBB5053661.1"/>
    <property type="molecule type" value="Genomic_DNA"/>
</dbReference>
<dbReference type="SUPFAM" id="SSF50494">
    <property type="entry name" value="Trypsin-like serine proteases"/>
    <property type="match status" value="1"/>
</dbReference>
<sequence length="302" mass="33078">MLAALSLLASAGSEAHAFSALRPEDDAKTQSQFQKTAVIDEDGRMTEEEYARKKGIPLTEVQNRFAATGVLKCAKHSASGQLTGSDNTITTVAHIFVGMGCNAKNTPRNCSFTAKFRDREQTSEISELVGMGFKCPIRPKRQNDWAVLKLKSPMRGITPYTLPYPDEDVKDRDDVISVAASGRDFDRADPRTGKKVFTKSIEECQGRQPYYEDGFEVLFLSNCDSSPGSSGGSILRARKRYDVLMGITANNNETDTQIAQAAKRGTPNHGPYVEGKWATYQVPLSGEFLQLLETAIGGRPPL</sequence>
<feature type="domain" description="Peptidase S1" evidence="1">
    <location>
        <begin position="73"/>
        <end position="251"/>
    </location>
</feature>
<name>A0A840N7C6_9BRAD</name>
<comment type="caution">
    <text evidence="2">The sequence shown here is derived from an EMBL/GenBank/DDBJ whole genome shotgun (WGS) entry which is preliminary data.</text>
</comment>
<organism evidence="2 3">
    <name type="scientific">Afipia massiliensis</name>
    <dbReference type="NCBI Taxonomy" id="211460"/>
    <lineage>
        <taxon>Bacteria</taxon>
        <taxon>Pseudomonadati</taxon>
        <taxon>Pseudomonadota</taxon>
        <taxon>Alphaproteobacteria</taxon>
        <taxon>Hyphomicrobiales</taxon>
        <taxon>Nitrobacteraceae</taxon>
        <taxon>Afipia</taxon>
    </lineage>
</organism>
<accession>A0A840N7C6</accession>
<protein>
    <recommendedName>
        <fullName evidence="1">Peptidase S1 domain-containing protein</fullName>
    </recommendedName>
</protein>
<proteinExistence type="predicted"/>
<dbReference type="Proteomes" id="UP000521227">
    <property type="component" value="Unassembled WGS sequence"/>
</dbReference>
<dbReference type="Pfam" id="PF00089">
    <property type="entry name" value="Trypsin"/>
    <property type="match status" value="1"/>
</dbReference>
<dbReference type="AlphaFoldDB" id="A0A840N7C6"/>
<evidence type="ECO:0000259" key="1">
    <source>
        <dbReference type="Pfam" id="PF00089"/>
    </source>
</evidence>